<dbReference type="InterPro" id="IPR006477">
    <property type="entry name" value="Yir_bir_cir"/>
</dbReference>
<keyword evidence="1" id="KW-0472">Membrane</keyword>
<evidence type="ECO:0000313" key="3">
    <source>
        <dbReference type="Proteomes" id="UP000072874"/>
    </source>
</evidence>
<keyword evidence="1" id="KW-0812">Transmembrane</keyword>
<evidence type="ECO:0000313" key="2">
    <source>
        <dbReference type="EMBL" id="VTZ78740.1"/>
    </source>
</evidence>
<keyword evidence="1" id="KW-1133">Transmembrane helix</keyword>
<evidence type="ECO:0000256" key="1">
    <source>
        <dbReference type="SAM" id="Phobius"/>
    </source>
</evidence>
<dbReference type="VEuPathDB" id="PlasmoDB:PY17X_1000300"/>
<dbReference type="RefSeq" id="XP_724461.1">
    <property type="nucleotide sequence ID" value="XM_719368.1"/>
</dbReference>
<gene>
    <name evidence="2" type="ORF">PY17X_1000300</name>
</gene>
<dbReference type="AlphaFoldDB" id="A0A4V0KM17"/>
<dbReference type="KEGG" id="pyo:PY17X_1000300"/>
<dbReference type="GeneID" id="3789786"/>
<dbReference type="VEuPathDB" id="PlasmoDB:PYYM_1368800"/>
<dbReference type="EMBL" id="LM993664">
    <property type="protein sequence ID" value="VTZ78740.1"/>
    <property type="molecule type" value="Genomic_DNA"/>
</dbReference>
<feature type="transmembrane region" description="Helical" evidence="1">
    <location>
        <begin position="264"/>
        <end position="282"/>
    </location>
</feature>
<name>A0A4V0KM17_PLAYE</name>
<dbReference type="NCBIfam" id="TIGR01590">
    <property type="entry name" value="yir-bir-cir_Pla"/>
    <property type="match status" value="1"/>
</dbReference>
<dbReference type="Proteomes" id="UP000072874">
    <property type="component" value="Chromosome 10"/>
</dbReference>
<protein>
    <submittedName>
        <fullName evidence="2">YIR protein</fullName>
    </submittedName>
</protein>
<dbReference type="Pfam" id="PF06022">
    <property type="entry name" value="Cir_Bir_Yir"/>
    <property type="match status" value="1"/>
</dbReference>
<sequence length="303" mass="35329">MNKKVCQWFKTVWDYFPDELDSDENYKFAYGDQNFKKYCTSNSCDSNFKKINAACLYLFNAFFGNSFSFKDNAKNNIDVVNYIIIWLSYMLSLKKENGINKLNDFYTEHIEKNTHYNQDIRDVSDYKNYKDLIEKKKDLLNMDINNNIISELYDAFKSLYEMYSAFGDIMTNCKKCSDKANKFVEKYKKLNGNPSITSNSPYNQALFTLLTDYNKLKDKCKDDKDSNFPTLPEIKTSQIPVKGSEEIVQNSDVTSSSLSIVSKLIPILSIFGAISIFLGISYKYSLFGFRKRSQKHLREKLKK</sequence>
<proteinExistence type="predicted"/>
<accession>A0A4V0KM17</accession>
<dbReference type="VEuPathDB" id="PlasmoDB:Py17XNL_001002062"/>
<dbReference type="VEuPathDB" id="PlasmoDB:PY04204"/>
<dbReference type="OrthoDB" id="373137at2759"/>
<organism evidence="2 3">
    <name type="scientific">Plasmodium yoelii</name>
    <dbReference type="NCBI Taxonomy" id="5861"/>
    <lineage>
        <taxon>Eukaryota</taxon>
        <taxon>Sar</taxon>
        <taxon>Alveolata</taxon>
        <taxon>Apicomplexa</taxon>
        <taxon>Aconoidasida</taxon>
        <taxon>Haemosporida</taxon>
        <taxon>Plasmodiidae</taxon>
        <taxon>Plasmodium</taxon>
        <taxon>Plasmodium (Vinckeia)</taxon>
    </lineage>
</organism>
<reference evidence="2 3" key="1">
    <citation type="journal article" date="2014" name="BMC Biol.">
        <title>A comprehensive evaluation of rodent malaria parasite genomes and gene expression.</title>
        <authorList>
            <person name="Otto T.D."/>
            <person name="Bohme U."/>
            <person name="Jackson A.P."/>
            <person name="Hunt M."/>
            <person name="Franke-Fayard B."/>
            <person name="Hoeijmakers W.A."/>
            <person name="Religa A.A."/>
            <person name="Robertson L."/>
            <person name="Sanders M."/>
            <person name="Ogun S.A."/>
            <person name="Cunningham D."/>
            <person name="Erhart A."/>
            <person name="Billker O."/>
            <person name="Khan S.M."/>
            <person name="Stunnenberg H.G."/>
            <person name="Langhorne J."/>
            <person name="Holder A.A."/>
            <person name="Waters A.P."/>
            <person name="Newbold C.I."/>
            <person name="Pain A."/>
            <person name="Berriman M."/>
            <person name="Janse C.J."/>
        </authorList>
    </citation>
    <scope>NUCLEOTIDE SEQUENCE [LARGE SCALE GENOMIC DNA]</scope>
    <source>
        <strain evidence="2 3">17X</strain>
    </source>
</reference>